<evidence type="ECO:0000256" key="2">
    <source>
        <dbReference type="ARBA" id="ARBA00001966"/>
    </source>
</evidence>
<dbReference type="GO" id="GO:0046872">
    <property type="term" value="F:metal ion binding"/>
    <property type="evidence" value="ECO:0007669"/>
    <property type="project" value="UniProtKB-KW"/>
</dbReference>
<keyword evidence="10" id="KW-0808">Transferase</keyword>
<evidence type="ECO:0000313" key="24">
    <source>
        <dbReference type="EMBL" id="SNB61246.1"/>
    </source>
</evidence>
<evidence type="ECO:0000256" key="1">
    <source>
        <dbReference type="ARBA" id="ARBA00000085"/>
    </source>
</evidence>
<dbReference type="Pfam" id="PF02518">
    <property type="entry name" value="HATPase_c"/>
    <property type="match status" value="1"/>
</dbReference>
<evidence type="ECO:0000256" key="15">
    <source>
        <dbReference type="ARBA" id="ARBA00023004"/>
    </source>
</evidence>
<evidence type="ECO:0000256" key="21">
    <source>
        <dbReference type="SAM" id="Phobius"/>
    </source>
</evidence>
<keyword evidence="8" id="KW-0963">Cytoplasm</keyword>
<organism evidence="24 25">
    <name type="scientific">Thermoflexus hugenholtzii JAD2</name>
    <dbReference type="NCBI Taxonomy" id="877466"/>
    <lineage>
        <taxon>Bacteria</taxon>
        <taxon>Bacillati</taxon>
        <taxon>Chloroflexota</taxon>
        <taxon>Thermoflexia</taxon>
        <taxon>Thermoflexales</taxon>
        <taxon>Thermoflexaceae</taxon>
        <taxon>Thermoflexus</taxon>
    </lineage>
</organism>
<dbReference type="InterPro" id="IPR003594">
    <property type="entry name" value="HATPase_dom"/>
</dbReference>
<feature type="domain" description="Histidine kinase" evidence="22">
    <location>
        <begin position="279"/>
        <end position="473"/>
    </location>
</feature>
<dbReference type="Pfam" id="PF07730">
    <property type="entry name" value="HisKA_3"/>
    <property type="match status" value="1"/>
</dbReference>
<comment type="subcellular location">
    <subcellularLocation>
        <location evidence="4">Cytoplasm</location>
    </subcellularLocation>
    <subcellularLocation>
        <location evidence="3">Membrane</location>
    </subcellularLocation>
</comment>
<evidence type="ECO:0000256" key="4">
    <source>
        <dbReference type="ARBA" id="ARBA00004496"/>
    </source>
</evidence>
<dbReference type="InterPro" id="IPR050482">
    <property type="entry name" value="Sensor_HK_TwoCompSys"/>
</dbReference>
<keyword evidence="20" id="KW-0175">Coiled coil</keyword>
<dbReference type="GO" id="GO:0016020">
    <property type="term" value="C:membrane"/>
    <property type="evidence" value="ECO:0007669"/>
    <property type="project" value="UniProtKB-SubCell"/>
</dbReference>
<dbReference type="AlphaFoldDB" id="A0A212QP67"/>
<evidence type="ECO:0000256" key="18">
    <source>
        <dbReference type="ARBA" id="ARBA00024827"/>
    </source>
</evidence>
<dbReference type="PROSITE" id="PS50109">
    <property type="entry name" value="HIS_KIN"/>
    <property type="match status" value="1"/>
</dbReference>
<keyword evidence="21" id="KW-0812">Transmembrane</keyword>
<keyword evidence="21" id="KW-1133">Transmembrane helix</keyword>
<evidence type="ECO:0000256" key="20">
    <source>
        <dbReference type="SAM" id="Coils"/>
    </source>
</evidence>
<evidence type="ECO:0000256" key="14">
    <source>
        <dbReference type="ARBA" id="ARBA00022840"/>
    </source>
</evidence>
<dbReference type="CDD" id="cd16917">
    <property type="entry name" value="HATPase_UhpB-NarQ-NarX-like"/>
    <property type="match status" value="1"/>
</dbReference>
<dbReference type="EMBL" id="FYEK01000012">
    <property type="protein sequence ID" value="SNB61246.1"/>
    <property type="molecule type" value="Genomic_DNA"/>
</dbReference>
<keyword evidence="13 24" id="KW-0418">Kinase</keyword>
<dbReference type="PANTHER" id="PTHR24421:SF10">
    <property type="entry name" value="NITRATE_NITRITE SENSOR PROTEIN NARQ"/>
    <property type="match status" value="1"/>
</dbReference>
<dbReference type="Pfam" id="PF00672">
    <property type="entry name" value="HAMP"/>
    <property type="match status" value="1"/>
</dbReference>
<evidence type="ECO:0000256" key="9">
    <source>
        <dbReference type="ARBA" id="ARBA00022553"/>
    </source>
</evidence>
<evidence type="ECO:0000256" key="19">
    <source>
        <dbReference type="ARBA" id="ARBA00030800"/>
    </source>
</evidence>
<dbReference type="InterPro" id="IPR017204">
    <property type="entry name" value="Sig_transdc_His_kin_STH3221"/>
</dbReference>
<dbReference type="PRINTS" id="PR00344">
    <property type="entry name" value="BCTRLSENSOR"/>
</dbReference>
<evidence type="ECO:0000256" key="12">
    <source>
        <dbReference type="ARBA" id="ARBA00022741"/>
    </source>
</evidence>
<comment type="catalytic activity">
    <reaction evidence="1">
        <text>ATP + protein L-histidine = ADP + protein N-phospho-L-histidine.</text>
        <dbReference type="EC" id="2.7.13.3"/>
    </reaction>
</comment>
<feature type="transmembrane region" description="Helical" evidence="21">
    <location>
        <begin position="184"/>
        <end position="207"/>
    </location>
</feature>
<dbReference type="PROSITE" id="PS50885">
    <property type="entry name" value="HAMP"/>
    <property type="match status" value="1"/>
</dbReference>
<gene>
    <name evidence="24" type="ORF">SAMN02746019_00027020</name>
</gene>
<dbReference type="Gene3D" id="6.10.340.10">
    <property type="match status" value="1"/>
</dbReference>
<evidence type="ECO:0000256" key="7">
    <source>
        <dbReference type="ARBA" id="ARBA00022485"/>
    </source>
</evidence>
<evidence type="ECO:0000256" key="5">
    <source>
        <dbReference type="ARBA" id="ARBA00012438"/>
    </source>
</evidence>
<feature type="domain" description="HAMP" evidence="23">
    <location>
        <begin position="204"/>
        <end position="256"/>
    </location>
</feature>
<dbReference type="GO" id="GO:0000155">
    <property type="term" value="F:phosphorelay sensor kinase activity"/>
    <property type="evidence" value="ECO:0007669"/>
    <property type="project" value="InterPro"/>
</dbReference>
<keyword evidence="12" id="KW-0547">Nucleotide-binding</keyword>
<keyword evidence="9" id="KW-0597">Phosphoprotein</keyword>
<dbReference type="CDD" id="cd06225">
    <property type="entry name" value="HAMP"/>
    <property type="match status" value="1"/>
</dbReference>
<dbReference type="InterPro" id="IPR011712">
    <property type="entry name" value="Sig_transdc_His_kin_sub3_dim/P"/>
</dbReference>
<feature type="transmembrane region" description="Helical" evidence="21">
    <location>
        <begin position="26"/>
        <end position="49"/>
    </location>
</feature>
<evidence type="ECO:0000259" key="22">
    <source>
        <dbReference type="PROSITE" id="PS50109"/>
    </source>
</evidence>
<dbReference type="GO" id="GO:0051539">
    <property type="term" value="F:4 iron, 4 sulfur cluster binding"/>
    <property type="evidence" value="ECO:0007669"/>
    <property type="project" value="UniProtKB-KW"/>
</dbReference>
<dbReference type="PIRSF" id="PIRSF037433">
    <property type="entry name" value="STHK_STH3221_prd"/>
    <property type="match status" value="1"/>
</dbReference>
<protein>
    <recommendedName>
        <fullName evidence="6">Oxygen sensor histidine kinase NreB</fullName>
        <ecNumber evidence="5">2.7.13.3</ecNumber>
    </recommendedName>
    <alternativeName>
        <fullName evidence="19">Nitrogen regulation protein B</fullName>
    </alternativeName>
</protein>
<dbReference type="InterPro" id="IPR004358">
    <property type="entry name" value="Sig_transdc_His_kin-like_C"/>
</dbReference>
<keyword evidence="21" id="KW-0472">Membrane</keyword>
<evidence type="ECO:0000259" key="23">
    <source>
        <dbReference type="PROSITE" id="PS50885"/>
    </source>
</evidence>
<keyword evidence="17" id="KW-0411">Iron-sulfur</keyword>
<keyword evidence="11" id="KW-0479">Metal-binding</keyword>
<dbReference type="SMART" id="SM00304">
    <property type="entry name" value="HAMP"/>
    <property type="match status" value="1"/>
</dbReference>
<keyword evidence="14" id="KW-0067">ATP-binding</keyword>
<keyword evidence="15" id="KW-0408">Iron</keyword>
<evidence type="ECO:0000256" key="10">
    <source>
        <dbReference type="ARBA" id="ARBA00022679"/>
    </source>
</evidence>
<evidence type="ECO:0000313" key="25">
    <source>
        <dbReference type="Proteomes" id="UP000197025"/>
    </source>
</evidence>
<evidence type="ECO:0000256" key="16">
    <source>
        <dbReference type="ARBA" id="ARBA00023012"/>
    </source>
</evidence>
<dbReference type="Gene3D" id="3.30.565.10">
    <property type="entry name" value="Histidine kinase-like ATPase, C-terminal domain"/>
    <property type="match status" value="1"/>
</dbReference>
<evidence type="ECO:0000256" key="3">
    <source>
        <dbReference type="ARBA" id="ARBA00004370"/>
    </source>
</evidence>
<name>A0A212QP67_9CHLR</name>
<proteinExistence type="predicted"/>
<dbReference type="InterPro" id="IPR036890">
    <property type="entry name" value="HATPase_C_sf"/>
</dbReference>
<feature type="coiled-coil region" evidence="20">
    <location>
        <begin position="251"/>
        <end position="286"/>
    </location>
</feature>
<dbReference type="Proteomes" id="UP000197025">
    <property type="component" value="Unassembled WGS sequence"/>
</dbReference>
<dbReference type="InParanoid" id="A0A212QP67"/>
<dbReference type="Gene3D" id="1.20.5.1930">
    <property type="match status" value="1"/>
</dbReference>
<evidence type="ECO:0000256" key="11">
    <source>
        <dbReference type="ARBA" id="ARBA00022723"/>
    </source>
</evidence>
<dbReference type="InterPro" id="IPR005467">
    <property type="entry name" value="His_kinase_dom"/>
</dbReference>
<dbReference type="InterPro" id="IPR003660">
    <property type="entry name" value="HAMP_dom"/>
</dbReference>
<evidence type="ECO:0000256" key="8">
    <source>
        <dbReference type="ARBA" id="ARBA00022490"/>
    </source>
</evidence>
<dbReference type="OrthoDB" id="9811717at2"/>
<dbReference type="SUPFAM" id="SSF158472">
    <property type="entry name" value="HAMP domain-like"/>
    <property type="match status" value="1"/>
</dbReference>
<dbReference type="RefSeq" id="WP_088570503.1">
    <property type="nucleotide sequence ID" value="NZ_FYEK01000012.1"/>
</dbReference>
<dbReference type="SUPFAM" id="SSF55874">
    <property type="entry name" value="ATPase domain of HSP90 chaperone/DNA topoisomerase II/histidine kinase"/>
    <property type="match status" value="1"/>
</dbReference>
<accession>A0A212QP67</accession>
<dbReference type="GO" id="GO:0046983">
    <property type="term" value="F:protein dimerization activity"/>
    <property type="evidence" value="ECO:0007669"/>
    <property type="project" value="InterPro"/>
</dbReference>
<dbReference type="EC" id="2.7.13.3" evidence="5"/>
<dbReference type="GO" id="GO:0005737">
    <property type="term" value="C:cytoplasm"/>
    <property type="evidence" value="ECO:0007669"/>
    <property type="project" value="UniProtKB-SubCell"/>
</dbReference>
<dbReference type="FunCoup" id="A0A212QP67">
    <property type="interactions" value="27"/>
</dbReference>
<comment type="function">
    <text evidence="18">Member of the two-component regulatory system NreB/NreC involved in the control of dissimilatory nitrate/nitrite reduction in response to oxygen. NreB functions as a direct oxygen sensor histidine kinase which is autophosphorylated, in the absence of oxygen, probably at the conserved histidine residue, and transfers its phosphate group probably to a conserved aspartate residue of NreC. NreB/NreC activates the expression of the nitrate (narGHJI) and nitrite (nir) reductase operons, as well as the putative nitrate transporter gene narT.</text>
</comment>
<sequence length="474" mass="52836">MRWHLLHQARERFWEIAGGVSVRTKILGIVLGGTVLFGLTTILQVRYALYHVLVARTQDWGIAMASDLAARSTDLILINDLMGLHRLLQDAVNHNPELRYAFALSPEGEVLAHTFGTGPEFPVGLVEAHPLPPGASYHLQPLRTPEGVIWDIAVPVFRGQAGVLRLGLRDTGVRAAVDALTVRLLLTTVAVSALSIGIALFLTHLIVRPIRGLVAMTERVARRDFTARAVVWAKDEIGALAQAFNAMVEELAQQERMRAFYIQRIIEAQEEERRRIARELHDETGQALASLRVGLRNLEQALDPETMRSRLQDMYRLVDETLSRVRRLAFELRPSVLDDLGLVAALERYIRDYRERFGIEVEMQAIGLDGRRIPPTIETAVYRIVQEALTNAAKYAGCQRISVLLQASPRLLSVIVEDDGCGFDVDRVLREEPGNRLGIYGMRERAQLVGGSLTIESAPGQGTTVYLRVPLEDS</sequence>
<reference evidence="25" key="1">
    <citation type="submission" date="2017-06" db="EMBL/GenBank/DDBJ databases">
        <authorList>
            <person name="Varghese N."/>
            <person name="Submissions S."/>
        </authorList>
    </citation>
    <scope>NUCLEOTIDE SEQUENCE [LARGE SCALE GENOMIC DNA]</scope>
    <source>
        <strain evidence="25">JAD2</strain>
    </source>
</reference>
<comment type="cofactor">
    <cofactor evidence="2">
        <name>[4Fe-4S] cluster</name>
        <dbReference type="ChEBI" id="CHEBI:49883"/>
    </cofactor>
</comment>
<dbReference type="GO" id="GO:0005524">
    <property type="term" value="F:ATP binding"/>
    <property type="evidence" value="ECO:0007669"/>
    <property type="project" value="UniProtKB-KW"/>
</dbReference>
<keyword evidence="7" id="KW-0004">4Fe-4S</keyword>
<dbReference type="PANTHER" id="PTHR24421">
    <property type="entry name" value="NITRATE/NITRITE SENSOR PROTEIN NARX-RELATED"/>
    <property type="match status" value="1"/>
</dbReference>
<keyword evidence="16" id="KW-0902">Two-component regulatory system</keyword>
<keyword evidence="25" id="KW-1185">Reference proteome</keyword>
<evidence type="ECO:0000256" key="13">
    <source>
        <dbReference type="ARBA" id="ARBA00022777"/>
    </source>
</evidence>
<evidence type="ECO:0000256" key="17">
    <source>
        <dbReference type="ARBA" id="ARBA00023014"/>
    </source>
</evidence>
<evidence type="ECO:0000256" key="6">
    <source>
        <dbReference type="ARBA" id="ARBA00017322"/>
    </source>
</evidence>
<dbReference type="SMART" id="SM00387">
    <property type="entry name" value="HATPase_c"/>
    <property type="match status" value="1"/>
</dbReference>